<dbReference type="Gene3D" id="3.90.75.10">
    <property type="entry name" value="Homing Intron 3 (I-ppo) Encoded Endonuclease, Chain A"/>
    <property type="match status" value="1"/>
</dbReference>
<dbReference type="InterPro" id="IPR044925">
    <property type="entry name" value="His-Me_finger_sf"/>
</dbReference>
<dbReference type="GO" id="GO:0004519">
    <property type="term" value="F:endonuclease activity"/>
    <property type="evidence" value="ECO:0007669"/>
    <property type="project" value="InterPro"/>
</dbReference>
<sequence>MDLNAEHMNLARARFEQKIERIPESGCWIWMAAGHPTGYGRFGLKNTVHFAHRASWQLFIGAVPKNMYVCHRCDVRLCVNPAHLFIGSAKANMQDAVQKGRTRVPPASYASDDTHQMAKLTNAQVRCIRSSQLSNIELAQQFNVVKETVWKARTKRTFKGVL</sequence>
<dbReference type="SUPFAM" id="SSF54060">
    <property type="entry name" value="His-Me finger endonucleases"/>
    <property type="match status" value="1"/>
</dbReference>
<reference evidence="2" key="1">
    <citation type="submission" date="2020-04" db="EMBL/GenBank/DDBJ databases">
        <authorList>
            <person name="Chiriac C."/>
            <person name="Salcher M."/>
            <person name="Ghai R."/>
            <person name="Kavagutti S V."/>
        </authorList>
    </citation>
    <scope>NUCLEOTIDE SEQUENCE</scope>
</reference>
<proteinExistence type="predicted"/>
<accession>A0A6J5PBV5</accession>
<evidence type="ECO:0000313" key="2">
    <source>
        <dbReference type="EMBL" id="CAB4166728.1"/>
    </source>
</evidence>
<dbReference type="Pfam" id="PF13392">
    <property type="entry name" value="HNH_3"/>
    <property type="match status" value="1"/>
</dbReference>
<dbReference type="InterPro" id="IPR044930">
    <property type="entry name" value="Homing_endonuclease_His-Me"/>
</dbReference>
<evidence type="ECO:0000313" key="3">
    <source>
        <dbReference type="EMBL" id="CAB4183557.1"/>
    </source>
</evidence>
<dbReference type="EMBL" id="LR796783">
    <property type="protein sequence ID" value="CAB4166728.1"/>
    <property type="molecule type" value="Genomic_DNA"/>
</dbReference>
<protein>
    <submittedName>
        <fullName evidence="2">HNH nuclease</fullName>
    </submittedName>
</protein>
<dbReference type="EMBL" id="LR797411">
    <property type="protein sequence ID" value="CAB4214154.1"/>
    <property type="molecule type" value="Genomic_DNA"/>
</dbReference>
<name>A0A6J5PBV5_9CAUD</name>
<evidence type="ECO:0000313" key="5">
    <source>
        <dbReference type="EMBL" id="CAB4219300.1"/>
    </source>
</evidence>
<gene>
    <name evidence="3" type="ORF">UFOVP1100_16</name>
    <name evidence="4" type="ORF">UFOVP1461_19</name>
    <name evidence="5" type="ORF">UFOVP1612_31</name>
    <name evidence="2" type="ORF">UFOVP839_53</name>
</gene>
<dbReference type="InterPro" id="IPR003615">
    <property type="entry name" value="HNH_nuc"/>
</dbReference>
<organism evidence="2">
    <name type="scientific">uncultured Caudovirales phage</name>
    <dbReference type="NCBI Taxonomy" id="2100421"/>
    <lineage>
        <taxon>Viruses</taxon>
        <taxon>Duplodnaviria</taxon>
        <taxon>Heunggongvirae</taxon>
        <taxon>Uroviricota</taxon>
        <taxon>Caudoviricetes</taxon>
        <taxon>Peduoviridae</taxon>
        <taxon>Maltschvirus</taxon>
        <taxon>Maltschvirus maltsch</taxon>
    </lineage>
</organism>
<evidence type="ECO:0000313" key="4">
    <source>
        <dbReference type="EMBL" id="CAB4214154.1"/>
    </source>
</evidence>
<dbReference type="EMBL" id="LR797045">
    <property type="protein sequence ID" value="CAB4183557.1"/>
    <property type="molecule type" value="Genomic_DNA"/>
</dbReference>
<dbReference type="EMBL" id="LR797476">
    <property type="protein sequence ID" value="CAB4219300.1"/>
    <property type="molecule type" value="Genomic_DNA"/>
</dbReference>
<feature type="domain" description="HNH nuclease" evidence="1">
    <location>
        <begin position="50"/>
        <end position="94"/>
    </location>
</feature>
<evidence type="ECO:0000259" key="1">
    <source>
        <dbReference type="Pfam" id="PF13392"/>
    </source>
</evidence>